<dbReference type="OrthoDB" id="2879350at2759"/>
<dbReference type="Proteomes" id="UP000812287">
    <property type="component" value="Unassembled WGS sequence"/>
</dbReference>
<reference evidence="2" key="1">
    <citation type="submission" date="2020-11" db="EMBL/GenBank/DDBJ databases">
        <title>Adaptations for nitrogen fixation in a non-lichenized fungal sporocarp promotes dispersal by wood-feeding termites.</title>
        <authorList>
            <consortium name="DOE Joint Genome Institute"/>
            <person name="Koch R.A."/>
            <person name="Yoon G."/>
            <person name="Arayal U."/>
            <person name="Lail K."/>
            <person name="Amirebrahimi M."/>
            <person name="Labutti K."/>
            <person name="Lipzen A."/>
            <person name="Riley R."/>
            <person name="Barry K."/>
            <person name="Henrissat B."/>
            <person name="Grigoriev I.V."/>
            <person name="Herr J.R."/>
            <person name="Aime M.C."/>
        </authorList>
    </citation>
    <scope>NUCLEOTIDE SEQUENCE</scope>
    <source>
        <strain evidence="2">MCA 3950</strain>
    </source>
</reference>
<organism evidence="2 3">
    <name type="scientific">Guyanagaster necrorhizus</name>
    <dbReference type="NCBI Taxonomy" id="856835"/>
    <lineage>
        <taxon>Eukaryota</taxon>
        <taxon>Fungi</taxon>
        <taxon>Dikarya</taxon>
        <taxon>Basidiomycota</taxon>
        <taxon>Agaricomycotina</taxon>
        <taxon>Agaricomycetes</taxon>
        <taxon>Agaricomycetidae</taxon>
        <taxon>Agaricales</taxon>
        <taxon>Marasmiineae</taxon>
        <taxon>Physalacriaceae</taxon>
        <taxon>Guyanagaster</taxon>
    </lineage>
</organism>
<name>A0A9P7VYJ6_9AGAR</name>
<comment type="caution">
    <text evidence="2">The sequence shown here is derived from an EMBL/GenBank/DDBJ whole genome shotgun (WGS) entry which is preliminary data.</text>
</comment>
<dbReference type="GeneID" id="66104334"/>
<feature type="chain" id="PRO_5040110892" evidence="1">
    <location>
        <begin position="20"/>
        <end position="100"/>
    </location>
</feature>
<proteinExistence type="predicted"/>
<evidence type="ECO:0000313" key="2">
    <source>
        <dbReference type="EMBL" id="KAG7448815.1"/>
    </source>
</evidence>
<gene>
    <name evidence="2" type="ORF">BT62DRAFT_729110</name>
</gene>
<dbReference type="EMBL" id="MU250529">
    <property type="protein sequence ID" value="KAG7448815.1"/>
    <property type="molecule type" value="Genomic_DNA"/>
</dbReference>
<sequence length="100" mass="10814">MFCRLLVVVFLWGMLLVSAAPTGTLQSQLPSVAGLNAQPLIETALQAATVHAFVPTSGSSTASPPSNDEGSAGWLSQMFAFMNKECNSHRRRLRRYSPHP</sequence>
<evidence type="ECO:0000256" key="1">
    <source>
        <dbReference type="SAM" id="SignalP"/>
    </source>
</evidence>
<protein>
    <submittedName>
        <fullName evidence="2">Uncharacterized protein</fullName>
    </submittedName>
</protein>
<evidence type="ECO:0000313" key="3">
    <source>
        <dbReference type="Proteomes" id="UP000812287"/>
    </source>
</evidence>
<dbReference type="RefSeq" id="XP_043042315.1">
    <property type="nucleotide sequence ID" value="XM_043182038.1"/>
</dbReference>
<keyword evidence="1" id="KW-0732">Signal</keyword>
<feature type="signal peptide" evidence="1">
    <location>
        <begin position="1"/>
        <end position="19"/>
    </location>
</feature>
<keyword evidence="3" id="KW-1185">Reference proteome</keyword>
<accession>A0A9P7VYJ6</accession>
<dbReference type="AlphaFoldDB" id="A0A9P7VYJ6"/>